<comment type="similarity">
    <text evidence="1 10">Belongs to the PAPS reductase family. CysH subfamily.</text>
</comment>
<dbReference type="OrthoDB" id="9772604at2"/>
<dbReference type="PATRIC" id="fig|1300222.3.peg.1920"/>
<dbReference type="EC" id="1.8.4.10" evidence="6 10"/>
<dbReference type="AlphaFoldDB" id="M8E103"/>
<feature type="domain" description="Phosphoadenosine phosphosulphate reductase" evidence="11">
    <location>
        <begin position="38"/>
        <end position="209"/>
    </location>
</feature>
<dbReference type="NCBIfam" id="TIGR02055">
    <property type="entry name" value="APS_reductase"/>
    <property type="match status" value="1"/>
</dbReference>
<feature type="active site" description="Nucleophile; cysteine thiosulfonate intermediate" evidence="10">
    <location>
        <position position="229"/>
    </location>
</feature>
<dbReference type="InterPro" id="IPR014729">
    <property type="entry name" value="Rossmann-like_a/b/a_fold"/>
</dbReference>
<keyword evidence="2 10" id="KW-0963">Cytoplasm</keyword>
<evidence type="ECO:0000256" key="5">
    <source>
        <dbReference type="ARBA" id="ARBA00024327"/>
    </source>
</evidence>
<comment type="cofactor">
    <cofactor evidence="10">
        <name>[4Fe-4S] cluster</name>
        <dbReference type="ChEBI" id="CHEBI:49883"/>
    </cofactor>
    <text evidence="10">Binds 1 [4Fe-4S] cluster per subunit.</text>
</comment>
<comment type="function">
    <text evidence="4 10">Catalyzes the formation of sulfite from adenosine 5'-phosphosulfate (APS) using thioredoxin as an electron donor.</text>
</comment>
<dbReference type="GO" id="GO:0019344">
    <property type="term" value="P:cysteine biosynthetic process"/>
    <property type="evidence" value="ECO:0007669"/>
    <property type="project" value="InterPro"/>
</dbReference>
<dbReference type="PANTHER" id="PTHR46509:SF1">
    <property type="entry name" value="PHOSPHOADENOSINE PHOSPHOSULFATE REDUCTASE"/>
    <property type="match status" value="1"/>
</dbReference>
<evidence type="ECO:0000256" key="1">
    <source>
        <dbReference type="ARBA" id="ARBA00009732"/>
    </source>
</evidence>
<dbReference type="SUPFAM" id="SSF52402">
    <property type="entry name" value="Adenine nucleotide alpha hydrolases-like"/>
    <property type="match status" value="1"/>
</dbReference>
<feature type="binding site" evidence="10">
    <location>
        <position position="120"/>
    </location>
    <ligand>
        <name>[4Fe-4S] cluster</name>
        <dbReference type="ChEBI" id="CHEBI:49883"/>
    </ligand>
</feature>
<organism evidence="12 13">
    <name type="scientific">Brevibacillus borstelensis AK1</name>
    <dbReference type="NCBI Taxonomy" id="1300222"/>
    <lineage>
        <taxon>Bacteria</taxon>
        <taxon>Bacillati</taxon>
        <taxon>Bacillota</taxon>
        <taxon>Bacilli</taxon>
        <taxon>Bacillales</taxon>
        <taxon>Paenibacillaceae</taxon>
        <taxon>Brevibacillus</taxon>
    </lineage>
</organism>
<comment type="caution">
    <text evidence="12">The sequence shown here is derived from an EMBL/GenBank/DDBJ whole genome shotgun (WGS) entry which is preliminary data.</text>
</comment>
<dbReference type="Proteomes" id="UP000012081">
    <property type="component" value="Unassembled WGS sequence"/>
</dbReference>
<feature type="binding site" evidence="10">
    <location>
        <position position="206"/>
    </location>
    <ligand>
        <name>[4Fe-4S] cluster</name>
        <dbReference type="ChEBI" id="CHEBI:49883"/>
    </ligand>
</feature>
<dbReference type="NCBIfam" id="TIGR00434">
    <property type="entry name" value="cysH"/>
    <property type="match status" value="1"/>
</dbReference>
<dbReference type="GO" id="GO:0043866">
    <property type="term" value="F:adenylyl-sulfate reductase (thioredoxin) activity"/>
    <property type="evidence" value="ECO:0007669"/>
    <property type="project" value="UniProtKB-EC"/>
</dbReference>
<dbReference type="Gene3D" id="3.40.50.620">
    <property type="entry name" value="HUPs"/>
    <property type="match status" value="1"/>
</dbReference>
<comment type="pathway">
    <text evidence="5 10">Sulfur metabolism; hydrogen sulfide biosynthesis; sulfite from sulfate.</text>
</comment>
<keyword evidence="3 10" id="KW-0560">Oxidoreductase</keyword>
<feature type="binding site" evidence="10">
    <location>
        <position position="203"/>
    </location>
    <ligand>
        <name>[4Fe-4S] cluster</name>
        <dbReference type="ChEBI" id="CHEBI:49883"/>
    </ligand>
</feature>
<evidence type="ECO:0000256" key="2">
    <source>
        <dbReference type="ARBA" id="ARBA00022490"/>
    </source>
</evidence>
<keyword evidence="10" id="KW-0479">Metal-binding</keyword>
<evidence type="ECO:0000256" key="9">
    <source>
        <dbReference type="ARBA" id="ARBA00032041"/>
    </source>
</evidence>
<gene>
    <name evidence="10" type="primary">cysH</name>
    <name evidence="12" type="ORF">I532_09312</name>
</gene>
<evidence type="ECO:0000256" key="6">
    <source>
        <dbReference type="ARBA" id="ARBA00024386"/>
    </source>
</evidence>
<evidence type="ECO:0000313" key="12">
    <source>
        <dbReference type="EMBL" id="EMT52966.1"/>
    </source>
</evidence>
<dbReference type="HAMAP" id="MF_00063">
    <property type="entry name" value="CysH"/>
    <property type="match status" value="1"/>
</dbReference>
<keyword evidence="13" id="KW-1185">Reference proteome</keyword>
<dbReference type="PANTHER" id="PTHR46509">
    <property type="entry name" value="PHOSPHOADENOSINE PHOSPHOSULFATE REDUCTASE"/>
    <property type="match status" value="1"/>
</dbReference>
<dbReference type="RefSeq" id="WP_003387816.1">
    <property type="nucleotide sequence ID" value="NZ_APBN01000003.1"/>
</dbReference>
<evidence type="ECO:0000256" key="3">
    <source>
        <dbReference type="ARBA" id="ARBA00023002"/>
    </source>
</evidence>
<dbReference type="InterPro" id="IPR011798">
    <property type="entry name" value="APS_reductase"/>
</dbReference>
<evidence type="ECO:0000259" key="11">
    <source>
        <dbReference type="Pfam" id="PF01507"/>
    </source>
</evidence>
<feature type="binding site" evidence="10">
    <location>
        <position position="121"/>
    </location>
    <ligand>
        <name>[4Fe-4S] cluster</name>
        <dbReference type="ChEBI" id="CHEBI:49883"/>
    </ligand>
</feature>
<dbReference type="STRING" id="1300222.I532_09312"/>
<comment type="subcellular location">
    <subcellularLocation>
        <location evidence="10">Cytoplasm</location>
    </subcellularLocation>
</comment>
<dbReference type="GeneID" id="89500976"/>
<dbReference type="Pfam" id="PF01507">
    <property type="entry name" value="PAPS_reduct"/>
    <property type="match status" value="1"/>
</dbReference>
<dbReference type="CDD" id="cd23945">
    <property type="entry name" value="PAPS_reductase"/>
    <property type="match status" value="1"/>
</dbReference>
<dbReference type="PIRSF" id="PIRSF000857">
    <property type="entry name" value="PAPS_reductase"/>
    <property type="match status" value="1"/>
</dbReference>
<sequence length="233" mass="27057">MTHQRRFSDAELNVTAYRLETKHPQDVLAWGIEQFGTEIVLASSFGAEDVVLIDMLHKLAPKTPIFYLDTGKHFPETLSTRDRLQERYGISFIQKLPALTLEEQAERYGDKLWEREPNLCCKLRKVEPLREILSTYSAWITGIRREQAPTRANAKKVEWDEKFQLVKLNPLADWTQEDVWTYIRSHDVVYNPLHDRHYPSIGCSVCTRPVMPGEDPRAGRWSGFSKTECGLHK</sequence>
<dbReference type="GO" id="GO:0019379">
    <property type="term" value="P:sulfate assimilation, phosphoadenylyl sulfate reduction by phosphoadenylyl-sulfate reductase (thioredoxin)"/>
    <property type="evidence" value="ECO:0007669"/>
    <property type="project" value="UniProtKB-UniRule"/>
</dbReference>
<dbReference type="EMBL" id="APBN01000003">
    <property type="protein sequence ID" value="EMT52966.1"/>
    <property type="molecule type" value="Genomic_DNA"/>
</dbReference>
<dbReference type="GO" id="GO:0051539">
    <property type="term" value="F:4 iron, 4 sulfur cluster binding"/>
    <property type="evidence" value="ECO:0007669"/>
    <property type="project" value="UniProtKB-UniRule"/>
</dbReference>
<dbReference type="InterPro" id="IPR002500">
    <property type="entry name" value="PAPS_reduct_dom"/>
</dbReference>
<protein>
    <recommendedName>
        <fullName evidence="7 10">Adenosine 5'-phosphosulfate reductase</fullName>
        <shortName evidence="10">APS reductase</shortName>
        <ecNumber evidence="6 10">1.8.4.10</ecNumber>
    </recommendedName>
    <alternativeName>
        <fullName evidence="9 10">5'-adenylylsulfate reductase</fullName>
    </alternativeName>
    <alternativeName>
        <fullName evidence="8 10">Thioredoxin-dependent 5'-adenylylsulfate reductase</fullName>
    </alternativeName>
</protein>
<evidence type="ECO:0000256" key="10">
    <source>
        <dbReference type="HAMAP-Rule" id="MF_00063"/>
    </source>
</evidence>
<keyword evidence="10" id="KW-0408">Iron</keyword>
<reference evidence="12 13" key="1">
    <citation type="submission" date="2013-03" db="EMBL/GenBank/DDBJ databases">
        <title>Assembly of a new bacterial strain Brevibacillus borstelensis AK1.</title>
        <authorList>
            <person name="Rajan I."/>
            <person name="PoliReddy D."/>
            <person name="Sugumar T."/>
            <person name="Rathinam K."/>
            <person name="Alqarawi S."/>
            <person name="Khalil A.B."/>
            <person name="Sivakumar N."/>
        </authorList>
    </citation>
    <scope>NUCLEOTIDE SEQUENCE [LARGE SCALE GENOMIC DNA]</scope>
    <source>
        <strain evidence="12 13">AK1</strain>
    </source>
</reference>
<accession>M8E103</accession>
<proteinExistence type="inferred from homology"/>
<evidence type="ECO:0000256" key="7">
    <source>
        <dbReference type="ARBA" id="ARBA00029514"/>
    </source>
</evidence>
<keyword evidence="10" id="KW-0411">Iron-sulfur</keyword>
<dbReference type="GO" id="GO:0004604">
    <property type="term" value="F:phosphoadenylyl-sulfate reductase (thioredoxin) activity"/>
    <property type="evidence" value="ECO:0007669"/>
    <property type="project" value="UniProtKB-UniRule"/>
</dbReference>
<name>M8E103_9BACL</name>
<evidence type="ECO:0000256" key="4">
    <source>
        <dbReference type="ARBA" id="ARBA00024298"/>
    </source>
</evidence>
<evidence type="ECO:0000313" key="13">
    <source>
        <dbReference type="Proteomes" id="UP000012081"/>
    </source>
</evidence>
<evidence type="ECO:0000256" key="8">
    <source>
        <dbReference type="ARBA" id="ARBA00030894"/>
    </source>
</evidence>
<dbReference type="InterPro" id="IPR004511">
    <property type="entry name" value="PAPS/APS_Rdtase"/>
</dbReference>
<dbReference type="GO" id="GO:0046872">
    <property type="term" value="F:metal ion binding"/>
    <property type="evidence" value="ECO:0007669"/>
    <property type="project" value="UniProtKB-KW"/>
</dbReference>
<dbReference type="GO" id="GO:0005737">
    <property type="term" value="C:cytoplasm"/>
    <property type="evidence" value="ECO:0007669"/>
    <property type="project" value="UniProtKB-SubCell"/>
</dbReference>
<dbReference type="GO" id="GO:0070814">
    <property type="term" value="P:hydrogen sulfide biosynthetic process"/>
    <property type="evidence" value="ECO:0007669"/>
    <property type="project" value="UniProtKB-UniRule"/>
</dbReference>
<dbReference type="NCBIfam" id="NF002537">
    <property type="entry name" value="PRK02090.1"/>
    <property type="match status" value="1"/>
</dbReference>
<comment type="catalytic activity">
    <reaction evidence="10">
        <text>[thioredoxin]-disulfide + sulfite + AMP + 2 H(+) = adenosine 5'-phosphosulfate + [thioredoxin]-dithiol</text>
        <dbReference type="Rhea" id="RHEA:21976"/>
        <dbReference type="Rhea" id="RHEA-COMP:10698"/>
        <dbReference type="Rhea" id="RHEA-COMP:10700"/>
        <dbReference type="ChEBI" id="CHEBI:15378"/>
        <dbReference type="ChEBI" id="CHEBI:17359"/>
        <dbReference type="ChEBI" id="CHEBI:29950"/>
        <dbReference type="ChEBI" id="CHEBI:50058"/>
        <dbReference type="ChEBI" id="CHEBI:58243"/>
        <dbReference type="ChEBI" id="CHEBI:456215"/>
        <dbReference type="EC" id="1.8.4.10"/>
    </reaction>
</comment>